<evidence type="ECO:0000313" key="2">
    <source>
        <dbReference type="Proteomes" id="UP000318138"/>
    </source>
</evidence>
<dbReference type="Proteomes" id="UP000318138">
    <property type="component" value="Chromosome"/>
</dbReference>
<organism evidence="1 2">
    <name type="scientific">Paenalkalicoccus suaedae</name>
    <dbReference type="NCBI Taxonomy" id="2592382"/>
    <lineage>
        <taxon>Bacteria</taxon>
        <taxon>Bacillati</taxon>
        <taxon>Bacillota</taxon>
        <taxon>Bacilli</taxon>
        <taxon>Bacillales</taxon>
        <taxon>Bacillaceae</taxon>
        <taxon>Paenalkalicoccus</taxon>
    </lineage>
</organism>
<protein>
    <submittedName>
        <fullName evidence="1">Uncharacterized protein</fullName>
    </submittedName>
</protein>
<dbReference type="KEGG" id="psua:FLK61_24050"/>
<keyword evidence="2" id="KW-1185">Reference proteome</keyword>
<evidence type="ECO:0000313" key="1">
    <source>
        <dbReference type="EMBL" id="QKS69863.1"/>
    </source>
</evidence>
<sequence>MTNYRKRMFRGAKIEDCIEDFIQMEQSSRIDMHKGEEELALVSKGMNIAYRYIVNRMVRDFDYQRGELEMEKKLLDLEKLFRRLSESNLEQSKKDLLETVQETHFKEDILEEALDDLKNISPDNQRGMFEGMSVAYEQVANYISIVINSTDKISLKHLNQLILLIENNHSVKAELQEEDEDTVTYQNGFANGMKAGFNLAKMEMKQMINMEK</sequence>
<proteinExistence type="predicted"/>
<name>A0A859F9M0_9BACI</name>
<gene>
    <name evidence="1" type="ORF">FLK61_24050</name>
</gene>
<dbReference type="EMBL" id="CP041372">
    <property type="protein sequence ID" value="QKS69863.1"/>
    <property type="molecule type" value="Genomic_DNA"/>
</dbReference>
<dbReference type="AlphaFoldDB" id="A0A859F9M0"/>
<dbReference type="RefSeq" id="WP_176007908.1">
    <property type="nucleotide sequence ID" value="NZ_CP041372.2"/>
</dbReference>
<reference evidence="2" key="1">
    <citation type="submission" date="2019-07" db="EMBL/GenBank/DDBJ databases">
        <title>Bacillus alkalisoli sp. nov. isolated from saline soil.</title>
        <authorList>
            <person name="Sun J.-Q."/>
            <person name="Xu L."/>
        </authorList>
    </citation>
    <scope>NUCLEOTIDE SEQUENCE [LARGE SCALE GENOMIC DNA]</scope>
    <source>
        <strain evidence="2">M4U3P1</strain>
    </source>
</reference>
<accession>A0A859F9M0</accession>